<sequence>MFHILDNAAVISMPSGVILAPIAITVLSFCFAYALREGTVGNIVISYFLNNYLRWRYPINSTDGSIALPSAVYKFPNGQGNIAKFLDGEEESRRWQEQLGPIYRIWAGFQSEVVLTRPDQVQAVFKDSHQHLKGKSINSS</sequence>
<organism evidence="2 3">
    <name type="scientific">Periconia digitata</name>
    <dbReference type="NCBI Taxonomy" id="1303443"/>
    <lineage>
        <taxon>Eukaryota</taxon>
        <taxon>Fungi</taxon>
        <taxon>Dikarya</taxon>
        <taxon>Ascomycota</taxon>
        <taxon>Pezizomycotina</taxon>
        <taxon>Dothideomycetes</taxon>
        <taxon>Pleosporomycetidae</taxon>
        <taxon>Pleosporales</taxon>
        <taxon>Massarineae</taxon>
        <taxon>Periconiaceae</taxon>
        <taxon>Periconia</taxon>
    </lineage>
</organism>
<accession>A0A9W4UAF7</accession>
<dbReference type="Proteomes" id="UP001152607">
    <property type="component" value="Unassembled WGS sequence"/>
</dbReference>
<dbReference type="OrthoDB" id="2789670at2759"/>
<dbReference type="GO" id="GO:0020037">
    <property type="term" value="F:heme binding"/>
    <property type="evidence" value="ECO:0007669"/>
    <property type="project" value="InterPro"/>
</dbReference>
<dbReference type="GO" id="GO:0004497">
    <property type="term" value="F:monooxygenase activity"/>
    <property type="evidence" value="ECO:0007669"/>
    <property type="project" value="InterPro"/>
</dbReference>
<dbReference type="Gene3D" id="1.10.630.10">
    <property type="entry name" value="Cytochrome P450"/>
    <property type="match status" value="1"/>
</dbReference>
<keyword evidence="3" id="KW-1185">Reference proteome</keyword>
<name>A0A9W4UAF7_9PLEO</name>
<dbReference type="GO" id="GO:0005506">
    <property type="term" value="F:iron ion binding"/>
    <property type="evidence" value="ECO:0007669"/>
    <property type="project" value="InterPro"/>
</dbReference>
<evidence type="ECO:0000313" key="2">
    <source>
        <dbReference type="EMBL" id="CAI6331128.1"/>
    </source>
</evidence>
<dbReference type="AlphaFoldDB" id="A0A9W4UAF7"/>
<dbReference type="SUPFAM" id="SSF48264">
    <property type="entry name" value="Cytochrome P450"/>
    <property type="match status" value="1"/>
</dbReference>
<dbReference type="InterPro" id="IPR036396">
    <property type="entry name" value="Cyt_P450_sf"/>
</dbReference>
<evidence type="ECO:0000256" key="1">
    <source>
        <dbReference type="SAM" id="Phobius"/>
    </source>
</evidence>
<gene>
    <name evidence="2" type="ORF">PDIGIT_LOCUS4405</name>
</gene>
<keyword evidence="1" id="KW-0812">Transmembrane</keyword>
<keyword evidence="1" id="KW-0472">Membrane</keyword>
<reference evidence="2" key="1">
    <citation type="submission" date="2023-01" db="EMBL/GenBank/DDBJ databases">
        <authorList>
            <person name="Van Ghelder C."/>
            <person name="Rancurel C."/>
        </authorList>
    </citation>
    <scope>NUCLEOTIDE SEQUENCE</scope>
    <source>
        <strain evidence="2">CNCM I-4278</strain>
    </source>
</reference>
<comment type="caution">
    <text evidence="2">The sequence shown here is derived from an EMBL/GenBank/DDBJ whole genome shotgun (WGS) entry which is preliminary data.</text>
</comment>
<feature type="transmembrane region" description="Helical" evidence="1">
    <location>
        <begin position="12"/>
        <end position="35"/>
    </location>
</feature>
<dbReference type="EMBL" id="CAOQHR010000002">
    <property type="protein sequence ID" value="CAI6331128.1"/>
    <property type="molecule type" value="Genomic_DNA"/>
</dbReference>
<evidence type="ECO:0000313" key="3">
    <source>
        <dbReference type="Proteomes" id="UP001152607"/>
    </source>
</evidence>
<protein>
    <submittedName>
        <fullName evidence="2">Uncharacterized protein</fullName>
    </submittedName>
</protein>
<proteinExistence type="predicted"/>
<keyword evidence="1" id="KW-1133">Transmembrane helix</keyword>
<dbReference type="GO" id="GO:0016705">
    <property type="term" value="F:oxidoreductase activity, acting on paired donors, with incorporation or reduction of molecular oxygen"/>
    <property type="evidence" value="ECO:0007669"/>
    <property type="project" value="InterPro"/>
</dbReference>